<dbReference type="Pfam" id="PF14438">
    <property type="entry name" value="SM-ATX"/>
    <property type="match status" value="1"/>
</dbReference>
<feature type="compositionally biased region" description="Polar residues" evidence="1">
    <location>
        <begin position="46"/>
        <end position="55"/>
    </location>
</feature>
<dbReference type="GO" id="GO:0034063">
    <property type="term" value="P:stress granule assembly"/>
    <property type="evidence" value="ECO:0007669"/>
    <property type="project" value="TreeGrafter"/>
</dbReference>
<feature type="compositionally biased region" description="Basic and acidic residues" evidence="1">
    <location>
        <begin position="485"/>
        <end position="508"/>
    </location>
</feature>
<protein>
    <recommendedName>
        <fullName evidence="2">LsmAD domain-containing protein</fullName>
    </recommendedName>
</protein>
<dbReference type="InterPro" id="IPR045117">
    <property type="entry name" value="ATXN2-like"/>
</dbReference>
<feature type="region of interest" description="Disordered" evidence="1">
    <location>
        <begin position="1"/>
        <end position="55"/>
    </location>
</feature>
<reference evidence="3 4" key="1">
    <citation type="submission" date="2017-12" db="EMBL/GenBank/DDBJ databases">
        <title>Genome Sequence of the Amphotericin B-resistant Candida duobushaemulonii strain, B09383.</title>
        <authorList>
            <person name="Chow N.A."/>
            <person name="Gade L."/>
            <person name="Batra D."/>
            <person name="Rowe L.A."/>
            <person name="Loparev V.N."/>
            <person name="Litvintseva A.P."/>
        </authorList>
    </citation>
    <scope>NUCLEOTIDE SEQUENCE [LARGE SCALE GENOMIC DNA]</scope>
    <source>
        <strain evidence="3 4">B09383</strain>
    </source>
</reference>
<feature type="compositionally biased region" description="Low complexity" evidence="1">
    <location>
        <begin position="515"/>
        <end position="526"/>
    </location>
</feature>
<feature type="region of interest" description="Disordered" evidence="1">
    <location>
        <begin position="485"/>
        <end position="569"/>
    </location>
</feature>
<organism evidence="3 4">
    <name type="scientific">Candidozyma duobushaemuli</name>
    <dbReference type="NCBI Taxonomy" id="1231522"/>
    <lineage>
        <taxon>Eukaryota</taxon>
        <taxon>Fungi</taxon>
        <taxon>Dikarya</taxon>
        <taxon>Ascomycota</taxon>
        <taxon>Saccharomycotina</taxon>
        <taxon>Pichiomycetes</taxon>
        <taxon>Metschnikowiaceae</taxon>
        <taxon>Candidozyma</taxon>
    </lineage>
</organism>
<feature type="region of interest" description="Disordered" evidence="1">
    <location>
        <begin position="143"/>
        <end position="255"/>
    </location>
</feature>
<feature type="compositionally biased region" description="Basic and acidic residues" evidence="1">
    <location>
        <begin position="316"/>
        <end position="334"/>
    </location>
</feature>
<feature type="region of interest" description="Disordered" evidence="1">
    <location>
        <begin position="316"/>
        <end position="449"/>
    </location>
</feature>
<sequence length="810" mass="88536">MKGQNTRQNKTGGAGPNQNTSSPGTFQNGHRRSNSRYNGNSRDTHSQVSSQNDHNAANNRLMDILAKSLGKTTIATVSSGACYQGLLQVADVDPSSSNALSVALFKPTLISKAVLDEKSNADASLPEKLIIQAKDLIDIEVNTAPRAETAAPPKEDDSEKTAEKSAEKVPEKPNVPEPAKKSDTQAKKQKDSIASSPQVAQEPKPATPSVPQSSTPPQPEVYKPPKRSEFRTDKDISSSFQVRERELQRWTPDDDSLAVSLEDTTSNAGVWDQFKVNEEKFGVESTYDEHLYTTKINKNSKDYNERLERAQRLAKEIEGQSTTDKHVLEERGVVVDDSGLDEEDKYSGVQKEQADTRGNELMAALRNSMNASPSSQELATKSSASGQRGAHYHNDPAIVSSSGARKPVQEKAEIEKSTSGTAPQSEVPSKPTSIPPKPPMPSNESFRLNAQSEINALREFSANFKVPHKMPNDLLPILAKDKMKQDEILKRQDSPKKSHAEPRKEGNRFKLNPKAAAFTPSFTPAAQKSSNASPNPPKAYFGSPQNPSPRIHHQRTHNSNPSSSGKRHHKVSAVEFFGSQDKVPTEKSQKEKVEKFKKTFNLFNTAQRNHEDKSTPIAFEKAFQTPPTWDSTIEENYKEYIKKQAAPEGKSPAMLVPPVGMPFMASPMMGMPNASPQMAPHAFPGTPNPKFPVSPMQGQHPNMAAQFQQQQMAMMYQMQGGVPPGAHQMMYPPPDPQFMAPGGFMMPGFVGSHSPVGENVMMGSGSPYAGNASMQGHQGNFNSHQGGRRYNNNPQGKRGSNAARGNVGNQ</sequence>
<dbReference type="SMART" id="SM01272">
    <property type="entry name" value="LsmAD"/>
    <property type="match status" value="1"/>
</dbReference>
<feature type="domain" description="LsmAD" evidence="2">
    <location>
        <begin position="281"/>
        <end position="352"/>
    </location>
</feature>
<name>A0A2V1AH68_9ASCO</name>
<dbReference type="GO" id="GO:0010494">
    <property type="term" value="C:cytoplasmic stress granule"/>
    <property type="evidence" value="ECO:0007669"/>
    <property type="project" value="TreeGrafter"/>
</dbReference>
<proteinExistence type="predicted"/>
<gene>
    <name evidence="3" type="ORF">CXQ87_000223</name>
</gene>
<dbReference type="VEuPathDB" id="FungiDB:CXQ87_000223"/>
<dbReference type="EMBL" id="PKFP01000008">
    <property type="protein sequence ID" value="PVH17339.1"/>
    <property type="molecule type" value="Genomic_DNA"/>
</dbReference>
<feature type="compositionally biased region" description="Polar residues" evidence="1">
    <location>
        <begin position="367"/>
        <end position="386"/>
    </location>
</feature>
<dbReference type="AlphaFoldDB" id="A0A2V1AH68"/>
<dbReference type="GeneID" id="37000225"/>
<evidence type="ECO:0000256" key="1">
    <source>
        <dbReference type="SAM" id="MobiDB-lite"/>
    </source>
</evidence>
<dbReference type="Pfam" id="PF06741">
    <property type="entry name" value="LsmAD"/>
    <property type="match status" value="1"/>
</dbReference>
<feature type="region of interest" description="Disordered" evidence="1">
    <location>
        <begin position="767"/>
        <end position="810"/>
    </location>
</feature>
<evidence type="ECO:0000313" key="3">
    <source>
        <dbReference type="EMBL" id="PVH17339.1"/>
    </source>
</evidence>
<evidence type="ECO:0000259" key="2">
    <source>
        <dbReference type="SMART" id="SM01272"/>
    </source>
</evidence>
<dbReference type="Proteomes" id="UP000244406">
    <property type="component" value="Unassembled WGS sequence"/>
</dbReference>
<feature type="compositionally biased region" description="Basic and acidic residues" evidence="1">
    <location>
        <begin position="178"/>
        <end position="191"/>
    </location>
</feature>
<feature type="compositionally biased region" description="Polar residues" evidence="1">
    <location>
        <begin position="772"/>
        <end position="795"/>
    </location>
</feature>
<accession>A0A2V1AH68</accession>
<evidence type="ECO:0000313" key="4">
    <source>
        <dbReference type="Proteomes" id="UP000244406"/>
    </source>
</evidence>
<dbReference type="InterPro" id="IPR009604">
    <property type="entry name" value="LsmAD_domain"/>
</dbReference>
<feature type="compositionally biased region" description="Basic and acidic residues" evidence="1">
    <location>
        <begin position="226"/>
        <end position="252"/>
    </location>
</feature>
<feature type="compositionally biased region" description="Basic and acidic residues" evidence="1">
    <location>
        <begin position="407"/>
        <end position="416"/>
    </location>
</feature>
<dbReference type="InterPro" id="IPR025852">
    <property type="entry name" value="SM_dom_ATX"/>
</dbReference>
<dbReference type="RefSeq" id="XP_025338279.1">
    <property type="nucleotide sequence ID" value="XM_025478806.1"/>
</dbReference>
<feature type="compositionally biased region" description="Basic and acidic residues" evidence="1">
    <location>
        <begin position="153"/>
        <end position="171"/>
    </location>
</feature>
<dbReference type="PANTHER" id="PTHR12854">
    <property type="entry name" value="ATAXIN 2-RELATED"/>
    <property type="match status" value="1"/>
</dbReference>
<feature type="compositionally biased region" description="Polar residues" evidence="1">
    <location>
        <begin position="417"/>
        <end position="427"/>
    </location>
</feature>
<dbReference type="GO" id="GO:0003729">
    <property type="term" value="F:mRNA binding"/>
    <property type="evidence" value="ECO:0007669"/>
    <property type="project" value="TreeGrafter"/>
</dbReference>
<feature type="compositionally biased region" description="Polar residues" evidence="1">
    <location>
        <begin position="1"/>
        <end position="27"/>
    </location>
</feature>
<dbReference type="PANTHER" id="PTHR12854:SF7">
    <property type="entry name" value="ATAXIN-2 HOMOLOG"/>
    <property type="match status" value="1"/>
</dbReference>
<comment type="caution">
    <text evidence="3">The sequence shown here is derived from an EMBL/GenBank/DDBJ whole genome shotgun (WGS) entry which is preliminary data.</text>
</comment>
<keyword evidence="4" id="KW-1185">Reference proteome</keyword>